<dbReference type="SUPFAM" id="SSF57802">
    <property type="entry name" value="Rubredoxin-like"/>
    <property type="match status" value="1"/>
</dbReference>
<dbReference type="EMBL" id="BJLF01000017">
    <property type="protein sequence ID" value="GEA52270.1"/>
    <property type="molecule type" value="Genomic_DNA"/>
</dbReference>
<organism evidence="6 7">
    <name type="scientific">Vibrio inusitatus NBRC 102082</name>
    <dbReference type="NCBI Taxonomy" id="1219070"/>
    <lineage>
        <taxon>Bacteria</taxon>
        <taxon>Pseudomonadati</taxon>
        <taxon>Pseudomonadota</taxon>
        <taxon>Gammaproteobacteria</taxon>
        <taxon>Vibrionales</taxon>
        <taxon>Vibrionaceae</taxon>
        <taxon>Vibrio</taxon>
    </lineage>
</organism>
<dbReference type="Gene3D" id="2.20.28.100">
    <property type="entry name" value="Desulphoferrodoxin, N-terminal domain"/>
    <property type="match status" value="1"/>
</dbReference>
<reference evidence="6 7" key="1">
    <citation type="submission" date="2019-06" db="EMBL/GenBank/DDBJ databases">
        <title>Whole genome shotgun sequence of Vibrio inusitatus NBRC 102082.</title>
        <authorList>
            <person name="Hosoyama A."/>
            <person name="Uohara A."/>
            <person name="Ohji S."/>
            <person name="Ichikawa N."/>
        </authorList>
    </citation>
    <scope>NUCLEOTIDE SEQUENCE [LARGE SCALE GENOMIC DNA]</scope>
    <source>
        <strain evidence="6 7">NBRC 102082</strain>
    </source>
</reference>
<proteinExistence type="predicted"/>
<dbReference type="OrthoDB" id="9799749at2"/>
<evidence type="ECO:0000313" key="7">
    <source>
        <dbReference type="Proteomes" id="UP000318717"/>
    </source>
</evidence>
<keyword evidence="2" id="KW-0479">Metal-binding</keyword>
<protein>
    <recommendedName>
        <fullName evidence="5">Desulfoferrodoxin N-terminal domain-containing protein</fullName>
    </recommendedName>
</protein>
<dbReference type="Pfam" id="PF06397">
    <property type="entry name" value="Desulfoferrod_N"/>
    <property type="match status" value="1"/>
</dbReference>
<evidence type="ECO:0000313" key="6">
    <source>
        <dbReference type="EMBL" id="GEA52270.1"/>
    </source>
</evidence>
<dbReference type="AlphaFoldDB" id="A0A4Y3HZX5"/>
<evidence type="ECO:0000256" key="2">
    <source>
        <dbReference type="ARBA" id="ARBA00022723"/>
    </source>
</evidence>
<dbReference type="InterPro" id="IPR004462">
    <property type="entry name" value="Desulfoferrodoxin_N"/>
</dbReference>
<sequence length="174" mass="19923">MNEQPQDIYKCSVCLKEVKVTNNSNGTLICCKREMQNITFDRLGTFKLQSLKQKSALVQFLNILSQQMPKNQQDNKAAVDDLIQKNSKVALLLAKEIAVENQGFDLNKLLMNIIDDLWVSILIDYPQYIAQASFESKLEIKKLLTDAFELDRRALNTLEAILYRNESTLEFDAS</sequence>
<comment type="caution">
    <text evidence="6">The sequence shown here is derived from an EMBL/GenBank/DDBJ whole genome shotgun (WGS) entry which is preliminary data.</text>
</comment>
<accession>A0A4Y3HZX5</accession>
<dbReference type="GO" id="GO:0005506">
    <property type="term" value="F:iron ion binding"/>
    <property type="evidence" value="ECO:0007669"/>
    <property type="project" value="InterPro"/>
</dbReference>
<evidence type="ECO:0000256" key="3">
    <source>
        <dbReference type="ARBA" id="ARBA00022982"/>
    </source>
</evidence>
<keyword evidence="7" id="KW-1185">Reference proteome</keyword>
<keyword evidence="1" id="KW-0813">Transport</keyword>
<dbReference type="RefSeq" id="WP_141346719.1">
    <property type="nucleotide sequence ID" value="NZ_BJLF01000017.1"/>
</dbReference>
<feature type="domain" description="Desulfoferrodoxin N-terminal" evidence="5">
    <location>
        <begin position="6"/>
        <end position="37"/>
    </location>
</feature>
<keyword evidence="4" id="KW-0408">Iron</keyword>
<dbReference type="InterPro" id="IPR038094">
    <property type="entry name" value="Desulfoferrodoxin_N_sf"/>
</dbReference>
<evidence type="ECO:0000256" key="1">
    <source>
        <dbReference type="ARBA" id="ARBA00022448"/>
    </source>
</evidence>
<dbReference type="Proteomes" id="UP000318717">
    <property type="component" value="Unassembled WGS sequence"/>
</dbReference>
<name>A0A4Y3HZX5_9VIBR</name>
<keyword evidence="3" id="KW-0249">Electron transport</keyword>
<gene>
    <name evidence="6" type="ORF">VIN01S_30740</name>
</gene>
<evidence type="ECO:0000256" key="4">
    <source>
        <dbReference type="ARBA" id="ARBA00023004"/>
    </source>
</evidence>
<evidence type="ECO:0000259" key="5">
    <source>
        <dbReference type="Pfam" id="PF06397"/>
    </source>
</evidence>